<dbReference type="EMBL" id="CAFBOZ010000096">
    <property type="protein sequence ID" value="CAB5003320.1"/>
    <property type="molecule type" value="Genomic_DNA"/>
</dbReference>
<organism evidence="1">
    <name type="scientific">freshwater metagenome</name>
    <dbReference type="NCBI Taxonomy" id="449393"/>
    <lineage>
        <taxon>unclassified sequences</taxon>
        <taxon>metagenomes</taxon>
        <taxon>ecological metagenomes</taxon>
    </lineage>
</organism>
<reference evidence="1" key="1">
    <citation type="submission" date="2020-05" db="EMBL/GenBank/DDBJ databases">
        <authorList>
            <person name="Chiriac C."/>
            <person name="Salcher M."/>
            <person name="Ghai R."/>
            <person name="Kavagutti S V."/>
        </authorList>
    </citation>
    <scope>NUCLEOTIDE SEQUENCE</scope>
</reference>
<evidence type="ECO:0000313" key="1">
    <source>
        <dbReference type="EMBL" id="CAB5003320.1"/>
    </source>
</evidence>
<protein>
    <submittedName>
        <fullName evidence="1">Unannotated protein</fullName>
    </submittedName>
</protein>
<name>A0A6J7PCN2_9ZZZZ</name>
<sequence>MTDPLSTPTLPVVWSGSWIGSSWGISSNHHPRSHSHGQLDPEWHAWTAPWSMRIVHQEGRHLHLFYRTDNYESRAVSLLSADCRRMVLTGEVATYHFDVDLVAGTMVGQWTARPHGSERVGSHFACGEVEIAAVR</sequence>
<gene>
    <name evidence="1" type="ORF">UFOPK3992_00789</name>
</gene>
<dbReference type="AlphaFoldDB" id="A0A6J7PCN2"/>
<accession>A0A6J7PCN2</accession>
<proteinExistence type="predicted"/>